<proteinExistence type="predicted"/>
<dbReference type="EMBL" id="JAANYQ010000002">
    <property type="protein sequence ID" value="KAF4125681.1"/>
    <property type="molecule type" value="Genomic_DNA"/>
</dbReference>
<evidence type="ECO:0000313" key="2">
    <source>
        <dbReference type="Proteomes" id="UP000749293"/>
    </source>
</evidence>
<dbReference type="RefSeq" id="XP_035324333.1">
    <property type="nucleotide sequence ID" value="XM_035462909.1"/>
</dbReference>
<comment type="caution">
    <text evidence="1">The sequence shown here is derived from an EMBL/GenBank/DDBJ whole genome shotgun (WGS) entry which is preliminary data.</text>
</comment>
<protein>
    <submittedName>
        <fullName evidence="1">F-box/TPR repeat protein Pof3</fullName>
    </submittedName>
</protein>
<reference evidence="1" key="1">
    <citation type="submission" date="2020-03" db="EMBL/GenBank/DDBJ databases">
        <title>Site-based positive gene gene selection in Geosmithia morbida across the United States reveals a broad range of putative effectors and factors for local host and environmental adapation.</title>
        <authorList>
            <person name="Onufrak A."/>
            <person name="Murdoch R.W."/>
            <person name="Gazis R."/>
            <person name="Huff M."/>
            <person name="Staton M."/>
            <person name="Klingeman W."/>
            <person name="Hadziabdic D."/>
        </authorList>
    </citation>
    <scope>NUCLEOTIDE SEQUENCE</scope>
    <source>
        <strain evidence="1">1262</strain>
    </source>
</reference>
<sequence length="417" mass="47483">MHTLAKLLGYSGNNTRSLIIKDASALRLANPKIHTLLRGSRKLEFLEIHNELEPLSVDTHQWPPTLTHLVLDQVHVPGTLWEAVAGNIEYLHLSPKAPNSAAPQLQLPVLPKLRQLHIVGTLGMLRPTVLPGTMPNLEQLWFSNLFPFADYGIEGERTIKETFNEVWKGMKAVIVNGHREILDLDQAFGFNSLVSINRGENIRYIELVPYFDDPRGTVLLDRNRHSMELNDGSDRIMQGDLGLPNHFSNLEALRIKQTVMDGTALQPILRPALDNNRLRELDINFRRPHFNEPEGPSSCQHLKDYEWLRGARSIRSMRVSNFRFTRYPRSDDQLPLPGFLASFPNLEILEIGSEYYEDAEMCSVVVAVMKVTKLKRIYQSTIRGAPLDSLKTAAKEYGVQLVFGDRPREWPVVFENN</sequence>
<dbReference type="AlphaFoldDB" id="A0A9P4Z1H1"/>
<dbReference type="Proteomes" id="UP000749293">
    <property type="component" value="Unassembled WGS sequence"/>
</dbReference>
<gene>
    <name evidence="1" type="ORF">GMORB2_0925</name>
</gene>
<dbReference type="OrthoDB" id="629492at2759"/>
<evidence type="ECO:0000313" key="1">
    <source>
        <dbReference type="EMBL" id="KAF4125681.1"/>
    </source>
</evidence>
<organism evidence="1 2">
    <name type="scientific">Geosmithia morbida</name>
    <dbReference type="NCBI Taxonomy" id="1094350"/>
    <lineage>
        <taxon>Eukaryota</taxon>
        <taxon>Fungi</taxon>
        <taxon>Dikarya</taxon>
        <taxon>Ascomycota</taxon>
        <taxon>Pezizomycotina</taxon>
        <taxon>Sordariomycetes</taxon>
        <taxon>Hypocreomycetidae</taxon>
        <taxon>Hypocreales</taxon>
        <taxon>Bionectriaceae</taxon>
        <taxon>Geosmithia</taxon>
    </lineage>
</organism>
<dbReference type="GeneID" id="55967155"/>
<accession>A0A9P4Z1H1</accession>
<name>A0A9P4Z1H1_9HYPO</name>
<keyword evidence="2" id="KW-1185">Reference proteome</keyword>
<dbReference type="SUPFAM" id="SSF52058">
    <property type="entry name" value="L domain-like"/>
    <property type="match status" value="1"/>
</dbReference>